<proteinExistence type="predicted"/>
<keyword evidence="2" id="KW-1185">Reference proteome</keyword>
<dbReference type="EMBL" id="JWZT01001975">
    <property type="protein sequence ID" value="KII70746.1"/>
    <property type="molecule type" value="Genomic_DNA"/>
</dbReference>
<dbReference type="AlphaFoldDB" id="A0A0C2MTU5"/>
<reference evidence="1 2" key="1">
    <citation type="journal article" date="2014" name="Genome Biol. Evol.">
        <title>The genome of the myxosporean Thelohanellus kitauei shows adaptations to nutrient acquisition within its fish host.</title>
        <authorList>
            <person name="Yang Y."/>
            <person name="Xiong J."/>
            <person name="Zhou Z."/>
            <person name="Huo F."/>
            <person name="Miao W."/>
            <person name="Ran C."/>
            <person name="Liu Y."/>
            <person name="Zhang J."/>
            <person name="Feng J."/>
            <person name="Wang M."/>
            <person name="Wang M."/>
            <person name="Wang L."/>
            <person name="Yao B."/>
        </authorList>
    </citation>
    <scope>NUCLEOTIDE SEQUENCE [LARGE SCALE GENOMIC DNA]</scope>
    <source>
        <strain evidence="1">Wuqing</strain>
    </source>
</reference>
<evidence type="ECO:0000313" key="1">
    <source>
        <dbReference type="EMBL" id="KII70746.1"/>
    </source>
</evidence>
<organism evidence="1 2">
    <name type="scientific">Thelohanellus kitauei</name>
    <name type="common">Myxosporean</name>
    <dbReference type="NCBI Taxonomy" id="669202"/>
    <lineage>
        <taxon>Eukaryota</taxon>
        <taxon>Metazoa</taxon>
        <taxon>Cnidaria</taxon>
        <taxon>Myxozoa</taxon>
        <taxon>Myxosporea</taxon>
        <taxon>Bivalvulida</taxon>
        <taxon>Platysporina</taxon>
        <taxon>Myxobolidae</taxon>
        <taxon>Thelohanellus</taxon>
    </lineage>
</organism>
<name>A0A0C2MTU5_THEKT</name>
<comment type="caution">
    <text evidence="1">The sequence shown here is derived from an EMBL/GenBank/DDBJ whole genome shotgun (WGS) entry which is preliminary data.</text>
</comment>
<dbReference type="Proteomes" id="UP000031668">
    <property type="component" value="Unassembled WGS sequence"/>
</dbReference>
<accession>A0A0C2MTU5</accession>
<protein>
    <submittedName>
        <fullName evidence="1">Uncharacterized protein</fullName>
    </submittedName>
</protein>
<gene>
    <name evidence="1" type="ORF">RF11_09969</name>
</gene>
<evidence type="ECO:0000313" key="2">
    <source>
        <dbReference type="Proteomes" id="UP000031668"/>
    </source>
</evidence>
<sequence length="107" mass="12527">MYHDKRQAFYTVSLPRKTFSEGAFDIAGELDESIDITDIAILVVFIRRVDKDIKITEEFVDLIHMKESTNEDDVCRCWMQSLERLCVDRKKFVSVHPYSISKATHKL</sequence>